<dbReference type="EMBL" id="JBBPBM010002672">
    <property type="protein sequence ID" value="KAK8475589.1"/>
    <property type="molecule type" value="Genomic_DNA"/>
</dbReference>
<dbReference type="InterPro" id="IPR039298">
    <property type="entry name" value="ACOT13"/>
</dbReference>
<evidence type="ECO:0000259" key="2">
    <source>
        <dbReference type="Pfam" id="PF03061"/>
    </source>
</evidence>
<feature type="domain" description="Thioesterase" evidence="2">
    <location>
        <begin position="58"/>
        <end position="101"/>
    </location>
</feature>
<evidence type="ECO:0000313" key="4">
    <source>
        <dbReference type="Proteomes" id="UP001472677"/>
    </source>
</evidence>
<protein>
    <recommendedName>
        <fullName evidence="2">Thioesterase domain-containing protein</fullName>
    </recommendedName>
</protein>
<dbReference type="Proteomes" id="UP001472677">
    <property type="component" value="Unassembled WGS sequence"/>
</dbReference>
<evidence type="ECO:0000313" key="3">
    <source>
        <dbReference type="EMBL" id="KAK8475589.1"/>
    </source>
</evidence>
<accession>A0ABR1Z7F0</accession>
<keyword evidence="4" id="KW-1185">Reference proteome</keyword>
<dbReference type="InterPro" id="IPR006683">
    <property type="entry name" value="Thioestr_dom"/>
</dbReference>
<dbReference type="PANTHER" id="PTHR21660:SF47">
    <property type="entry name" value="F19P19.27 PROTEIN"/>
    <property type="match status" value="1"/>
</dbReference>
<proteinExistence type="inferred from homology"/>
<comment type="caution">
    <text evidence="3">The sequence shown here is derived from an EMBL/GenBank/DDBJ whole genome shotgun (WGS) entry which is preliminary data.</text>
</comment>
<name>A0ABR1Z7F0_9ROSI</name>
<dbReference type="CDD" id="cd03443">
    <property type="entry name" value="PaaI_thioesterase"/>
    <property type="match status" value="1"/>
</dbReference>
<comment type="similarity">
    <text evidence="1">Belongs to the thioesterase PaaI family.</text>
</comment>
<dbReference type="Pfam" id="PF03061">
    <property type="entry name" value="4HBT"/>
    <property type="match status" value="1"/>
</dbReference>
<organism evidence="3 4">
    <name type="scientific">Hibiscus sabdariffa</name>
    <name type="common">roselle</name>
    <dbReference type="NCBI Taxonomy" id="183260"/>
    <lineage>
        <taxon>Eukaryota</taxon>
        <taxon>Viridiplantae</taxon>
        <taxon>Streptophyta</taxon>
        <taxon>Embryophyta</taxon>
        <taxon>Tracheophyta</taxon>
        <taxon>Spermatophyta</taxon>
        <taxon>Magnoliopsida</taxon>
        <taxon>eudicotyledons</taxon>
        <taxon>Gunneridae</taxon>
        <taxon>Pentapetalae</taxon>
        <taxon>rosids</taxon>
        <taxon>malvids</taxon>
        <taxon>Malvales</taxon>
        <taxon>Malvaceae</taxon>
        <taxon>Malvoideae</taxon>
        <taxon>Hibiscus</taxon>
    </lineage>
</organism>
<sequence>MELETVQKYLEKGLDGDGIRSRSFENFVMQGLGLRVELVEQGRLLCSMKIPLRFLNPMNVLHGGATASLVDLVGSAVIHTSGLPSTGVSVEITVSYLDIAFADVCRLPFIFVDIVYIDFVTWSLVQEEIEIEGRALRIGKTVAVVNVEFRRKKTARILAQARHTKYLPPQTTM</sequence>
<dbReference type="InterPro" id="IPR029069">
    <property type="entry name" value="HotDog_dom_sf"/>
</dbReference>
<reference evidence="3 4" key="1">
    <citation type="journal article" date="2024" name="G3 (Bethesda)">
        <title>Genome assembly of Hibiscus sabdariffa L. provides insights into metabolisms of medicinal natural products.</title>
        <authorList>
            <person name="Kim T."/>
        </authorList>
    </citation>
    <scope>NUCLEOTIDE SEQUENCE [LARGE SCALE GENOMIC DNA]</scope>
    <source>
        <strain evidence="3">TK-2024</strain>
        <tissue evidence="3">Old leaves</tissue>
    </source>
</reference>
<gene>
    <name evidence="3" type="ORF">V6N12_055618</name>
</gene>
<dbReference type="SUPFAM" id="SSF54637">
    <property type="entry name" value="Thioesterase/thiol ester dehydrase-isomerase"/>
    <property type="match status" value="1"/>
</dbReference>
<dbReference type="Gene3D" id="3.10.129.10">
    <property type="entry name" value="Hotdog Thioesterase"/>
    <property type="match status" value="1"/>
</dbReference>
<evidence type="ECO:0000256" key="1">
    <source>
        <dbReference type="ARBA" id="ARBA00008324"/>
    </source>
</evidence>
<dbReference type="PANTHER" id="PTHR21660">
    <property type="entry name" value="THIOESTERASE SUPERFAMILY MEMBER-RELATED"/>
    <property type="match status" value="1"/>
</dbReference>